<dbReference type="NCBIfam" id="TIGR01825">
    <property type="entry name" value="gly_Cac_T_rel"/>
    <property type="match status" value="1"/>
</dbReference>
<keyword evidence="7" id="KW-0436">Ligase</keyword>
<accession>A0A2R6Y451</accession>
<keyword evidence="4 5" id="KW-0663">Pyridoxal phosphate</keyword>
<gene>
    <name evidence="7" type="ORF">BSOLF_1606</name>
</gene>
<dbReference type="PANTHER" id="PTHR13693">
    <property type="entry name" value="CLASS II AMINOTRANSFERASE/8-AMINO-7-OXONONANOATE SYNTHASE"/>
    <property type="match status" value="1"/>
</dbReference>
<reference evidence="8" key="1">
    <citation type="journal article" date="2018" name="Sci. Rep.">
        <title>Lignite coal burning seam in the remote Altai Mountains harbors a hydrogen-driven thermophilic microbial community.</title>
        <authorList>
            <person name="Kadnikov V.V."/>
            <person name="Mardanov A.V."/>
            <person name="Ivasenko D.A."/>
            <person name="Antsiferov D.V."/>
            <person name="Beletsky A.V."/>
            <person name="Karnachuk O.V."/>
            <person name="Ravin N.V."/>
        </authorList>
    </citation>
    <scope>NUCLEOTIDE SEQUENCE [LARGE SCALE GENOMIC DNA]</scope>
</reference>
<dbReference type="PROSITE" id="PS00599">
    <property type="entry name" value="AA_TRANSFER_CLASS_2"/>
    <property type="match status" value="1"/>
</dbReference>
<comment type="cofactor">
    <cofactor evidence="1 5">
        <name>pyridoxal 5'-phosphate</name>
        <dbReference type="ChEBI" id="CHEBI:597326"/>
    </cofactor>
</comment>
<feature type="domain" description="Aminotransferase class I/classII large" evidence="6">
    <location>
        <begin position="40"/>
        <end position="381"/>
    </location>
</feature>
<dbReference type="SUPFAM" id="SSF53383">
    <property type="entry name" value="PLP-dependent transferases"/>
    <property type="match status" value="1"/>
</dbReference>
<protein>
    <submittedName>
        <fullName evidence="7">2-amino-3-ketobutyrate coenzyme A ligase</fullName>
    </submittedName>
</protein>
<sequence>MRLDEALNASLDELKNLGLSNEIDVLGSPNGPIVHINGRDVLNFSSNNYLGLATDPDLKRQAIEAIWQYGVGSGAVRTINGTLLLHVELEKALAALKGTEAAILFQSGFNANIATIPQIVDEGDIILSDELNHASIIDGCRLSRARVIRYRHSDMDDLREKAEVARRENPDARIVVITDGVFSMDGDIARLPEIVAIKKRYDLILYVDDAHGSGVLGKGRGTVKHFELSQEVDVQIGTLSKAIGVIGGYVAGSQALIDWLKLRARPFLFSTAPTPADTAAILAAVKKLQTADDLVETLWARARYFQEGLRSLGFNIGKTETPITPVIIGEEKTTQAFARALLEEGVYAKAIVYPTVSRGAARVRNMPTAAHTEAMIDEALAVYARVGRRFGLIA</sequence>
<dbReference type="InterPro" id="IPR001917">
    <property type="entry name" value="Aminotrans_II_pyridoxalP_BS"/>
</dbReference>
<evidence type="ECO:0000256" key="1">
    <source>
        <dbReference type="ARBA" id="ARBA00001933"/>
    </source>
</evidence>
<dbReference type="GO" id="GO:0016874">
    <property type="term" value="F:ligase activity"/>
    <property type="evidence" value="ECO:0007669"/>
    <property type="project" value="UniProtKB-KW"/>
</dbReference>
<dbReference type="InterPro" id="IPR004839">
    <property type="entry name" value="Aminotransferase_I/II_large"/>
</dbReference>
<dbReference type="FunFam" id="3.40.640.10:FF:000006">
    <property type="entry name" value="5-aminolevulinate synthase, mitochondrial"/>
    <property type="match status" value="1"/>
</dbReference>
<dbReference type="InterPro" id="IPR015421">
    <property type="entry name" value="PyrdxlP-dep_Trfase_major"/>
</dbReference>
<dbReference type="Gene3D" id="3.40.640.10">
    <property type="entry name" value="Type I PLP-dependent aspartate aminotransferase-like (Major domain)"/>
    <property type="match status" value="1"/>
</dbReference>
<name>A0A2R6Y451_9BACL</name>
<comment type="subunit">
    <text evidence="2">Homodimer.</text>
</comment>
<evidence type="ECO:0000256" key="5">
    <source>
        <dbReference type="RuleBase" id="RU003693"/>
    </source>
</evidence>
<dbReference type="Gene3D" id="3.90.1150.10">
    <property type="entry name" value="Aspartate Aminotransferase, domain 1"/>
    <property type="match status" value="1"/>
</dbReference>
<keyword evidence="3" id="KW-0808">Transferase</keyword>
<dbReference type="NCBIfam" id="NF005394">
    <property type="entry name" value="PRK06939.1"/>
    <property type="match status" value="1"/>
</dbReference>
<dbReference type="PANTHER" id="PTHR13693:SF3">
    <property type="entry name" value="LD36009P"/>
    <property type="match status" value="1"/>
</dbReference>
<evidence type="ECO:0000313" key="7">
    <source>
        <dbReference type="EMBL" id="PTQ57451.1"/>
    </source>
</evidence>
<dbReference type="InterPro" id="IPR010962">
    <property type="entry name" value="AONS_Archaea/Firmicutes"/>
</dbReference>
<evidence type="ECO:0000313" key="8">
    <source>
        <dbReference type="Proteomes" id="UP000244338"/>
    </source>
</evidence>
<evidence type="ECO:0000259" key="6">
    <source>
        <dbReference type="Pfam" id="PF00155"/>
    </source>
</evidence>
<comment type="caution">
    <text evidence="7">The sequence shown here is derived from an EMBL/GenBank/DDBJ whole genome shotgun (WGS) entry which is preliminary data.</text>
</comment>
<comment type="similarity">
    <text evidence="5">Belongs to the class-II pyridoxal-phosphate-dependent aminotransferase family.</text>
</comment>
<dbReference type="GO" id="GO:0030170">
    <property type="term" value="F:pyridoxal phosphate binding"/>
    <property type="evidence" value="ECO:0007669"/>
    <property type="project" value="InterPro"/>
</dbReference>
<dbReference type="AlphaFoldDB" id="A0A2R6Y451"/>
<organism evidence="7 8">
    <name type="scientific">Candidatus Carbonibacillus altaicus</name>
    <dbReference type="NCBI Taxonomy" id="2163959"/>
    <lineage>
        <taxon>Bacteria</taxon>
        <taxon>Bacillati</taxon>
        <taxon>Bacillota</taxon>
        <taxon>Bacilli</taxon>
        <taxon>Bacillales</taxon>
        <taxon>Candidatus Carbonibacillus</taxon>
    </lineage>
</organism>
<proteinExistence type="inferred from homology"/>
<dbReference type="InterPro" id="IPR015422">
    <property type="entry name" value="PyrdxlP-dep_Trfase_small"/>
</dbReference>
<evidence type="ECO:0000256" key="3">
    <source>
        <dbReference type="ARBA" id="ARBA00022679"/>
    </source>
</evidence>
<dbReference type="Pfam" id="PF00155">
    <property type="entry name" value="Aminotran_1_2"/>
    <property type="match status" value="1"/>
</dbReference>
<dbReference type="CDD" id="cd06454">
    <property type="entry name" value="KBL_like"/>
    <property type="match status" value="1"/>
</dbReference>
<dbReference type="Proteomes" id="UP000244338">
    <property type="component" value="Unassembled WGS sequence"/>
</dbReference>
<evidence type="ECO:0000256" key="4">
    <source>
        <dbReference type="ARBA" id="ARBA00022898"/>
    </source>
</evidence>
<evidence type="ECO:0000256" key="2">
    <source>
        <dbReference type="ARBA" id="ARBA00011738"/>
    </source>
</evidence>
<dbReference type="InterPro" id="IPR050087">
    <property type="entry name" value="AON_synthase_class-II"/>
</dbReference>
<dbReference type="InterPro" id="IPR015424">
    <property type="entry name" value="PyrdxlP-dep_Trfase"/>
</dbReference>
<dbReference type="GO" id="GO:0016740">
    <property type="term" value="F:transferase activity"/>
    <property type="evidence" value="ECO:0007669"/>
    <property type="project" value="UniProtKB-KW"/>
</dbReference>
<dbReference type="EMBL" id="PEBX01000007">
    <property type="protein sequence ID" value="PTQ57451.1"/>
    <property type="molecule type" value="Genomic_DNA"/>
</dbReference>